<evidence type="ECO:0000256" key="1">
    <source>
        <dbReference type="SAM" id="MobiDB-lite"/>
    </source>
</evidence>
<accession>A0AAW0D4P7</accession>
<feature type="compositionally biased region" description="Low complexity" evidence="1">
    <location>
        <begin position="526"/>
        <end position="541"/>
    </location>
</feature>
<comment type="caution">
    <text evidence="2">The sequence shown here is derived from an EMBL/GenBank/DDBJ whole genome shotgun (WGS) entry which is preliminary data.</text>
</comment>
<dbReference type="EMBL" id="JAYKXP010000025">
    <property type="protein sequence ID" value="KAK7045466.1"/>
    <property type="molecule type" value="Genomic_DNA"/>
</dbReference>
<evidence type="ECO:0000313" key="3">
    <source>
        <dbReference type="Proteomes" id="UP001383192"/>
    </source>
</evidence>
<organism evidence="2 3">
    <name type="scientific">Paramarasmius palmivorus</name>
    <dbReference type="NCBI Taxonomy" id="297713"/>
    <lineage>
        <taxon>Eukaryota</taxon>
        <taxon>Fungi</taxon>
        <taxon>Dikarya</taxon>
        <taxon>Basidiomycota</taxon>
        <taxon>Agaricomycotina</taxon>
        <taxon>Agaricomycetes</taxon>
        <taxon>Agaricomycetidae</taxon>
        <taxon>Agaricales</taxon>
        <taxon>Marasmiineae</taxon>
        <taxon>Marasmiaceae</taxon>
        <taxon>Paramarasmius</taxon>
    </lineage>
</organism>
<keyword evidence="3" id="KW-1185">Reference proteome</keyword>
<evidence type="ECO:0000313" key="2">
    <source>
        <dbReference type="EMBL" id="KAK7045466.1"/>
    </source>
</evidence>
<evidence type="ECO:0008006" key="4">
    <source>
        <dbReference type="Google" id="ProtNLM"/>
    </source>
</evidence>
<proteinExistence type="predicted"/>
<dbReference type="AlphaFoldDB" id="A0AAW0D4P7"/>
<feature type="region of interest" description="Disordered" evidence="1">
    <location>
        <begin position="432"/>
        <end position="451"/>
    </location>
</feature>
<dbReference type="Proteomes" id="UP001383192">
    <property type="component" value="Unassembled WGS sequence"/>
</dbReference>
<feature type="region of interest" description="Disordered" evidence="1">
    <location>
        <begin position="491"/>
        <end position="572"/>
    </location>
</feature>
<sequence length="572" mass="63982">MDFLDCEDDLPGPSERLEAILDPRRHVQAPGSPYSELNLLYRQILSTCRNWEAVRRILSLLVTPHRPLVTPHPFPQCGLYDQQGRTRSVVTWRSPMLLEHFLKLRTGDVRNLLSRLHSVLGVPKNEGSDITVLHTSFVEYLLDPSRSGEYHTEELPESTYFDYVASFLLRQVSLSTSHFPHSSSAESWSSWDDHVTTASQLRRYAFRNSLVFCQQVKSPSKELLAALDQFDPYPSMTMVINLEYMTGDLGLAIRHYFDFWRSAVSWAKSLERKPKVFIRSLESFFNGFTIVAHPEARNFWAGPAAFCESSLAPTSDSSWSEVLHCVSLLGRLFASRDYVGRLGRVYVVPTSTQSPGEGWLRTEVKSRRGKQFNTRAIALFDGSKTREAQSKLLQDIASWTRESVPTLDLVKRTTLHSLTKFVAKRRQDLGLPPYAYNGSDDDSSGMDSPAGSVKGMEVDNAIIAPVPLLAASTIKTSGSVESFYSSGNFRDNRSPIMTHSSGSSPLSDQVSFNRIDSPTPWDSDQGSNASSRGSRSSMASSHRNRSFILTDPIPATGSSRGAWSPVFRQDSD</sequence>
<name>A0AAW0D4P7_9AGAR</name>
<reference evidence="2 3" key="1">
    <citation type="submission" date="2024-01" db="EMBL/GenBank/DDBJ databases">
        <title>A draft genome for a cacao thread blight-causing isolate of Paramarasmius palmivorus.</title>
        <authorList>
            <person name="Baruah I.K."/>
            <person name="Bukari Y."/>
            <person name="Amoako-Attah I."/>
            <person name="Meinhardt L.W."/>
            <person name="Bailey B.A."/>
            <person name="Cohen S.P."/>
        </authorList>
    </citation>
    <scope>NUCLEOTIDE SEQUENCE [LARGE SCALE GENOMIC DNA]</scope>
    <source>
        <strain evidence="2 3">GH-12</strain>
    </source>
</reference>
<protein>
    <recommendedName>
        <fullName evidence="4">Meiotically up-regulated protein Msb1/Mug8 domain-containing protein</fullName>
    </recommendedName>
</protein>
<feature type="compositionally biased region" description="Polar residues" evidence="1">
    <location>
        <begin position="491"/>
        <end position="525"/>
    </location>
</feature>
<gene>
    <name evidence="2" type="ORF">VNI00_007719</name>
</gene>